<feature type="compositionally biased region" description="Low complexity" evidence="1">
    <location>
        <begin position="179"/>
        <end position="196"/>
    </location>
</feature>
<reference evidence="3 4" key="1">
    <citation type="submission" date="2018-04" db="EMBL/GenBank/DDBJ databases">
        <title>Genomic Encyclopedia of Type Strains, Phase IV (KMG-IV): sequencing the most valuable type-strain genomes for metagenomic binning, comparative biology and taxonomic classification.</title>
        <authorList>
            <person name="Goeker M."/>
        </authorList>
    </citation>
    <scope>NUCLEOTIDE SEQUENCE [LARGE SCALE GENOMIC DNA]</scope>
    <source>
        <strain evidence="3 4">DSM 10065</strain>
    </source>
</reference>
<protein>
    <recommendedName>
        <fullName evidence="5">Carbon monoxide dehydrogenase subunit G</fullName>
    </recommendedName>
</protein>
<keyword evidence="2" id="KW-0472">Membrane</keyword>
<organism evidence="3 4">
    <name type="scientific">Pusillimonas noertemannii</name>
    <dbReference type="NCBI Taxonomy" id="305977"/>
    <lineage>
        <taxon>Bacteria</taxon>
        <taxon>Pseudomonadati</taxon>
        <taxon>Pseudomonadota</taxon>
        <taxon>Betaproteobacteria</taxon>
        <taxon>Burkholderiales</taxon>
        <taxon>Alcaligenaceae</taxon>
        <taxon>Pusillimonas</taxon>
    </lineage>
</organism>
<dbReference type="Gene3D" id="3.30.530.20">
    <property type="match status" value="1"/>
</dbReference>
<evidence type="ECO:0000313" key="3">
    <source>
        <dbReference type="EMBL" id="PVY68209.1"/>
    </source>
</evidence>
<accession>A0A2U1CQQ9</accession>
<keyword evidence="2" id="KW-1133">Transmembrane helix</keyword>
<dbReference type="SUPFAM" id="SSF55961">
    <property type="entry name" value="Bet v1-like"/>
    <property type="match status" value="1"/>
</dbReference>
<dbReference type="PANTHER" id="PTHR38588:SF1">
    <property type="entry name" value="BLL0334 PROTEIN"/>
    <property type="match status" value="1"/>
</dbReference>
<comment type="caution">
    <text evidence="3">The sequence shown here is derived from an EMBL/GenBank/DDBJ whole genome shotgun (WGS) entry which is preliminary data.</text>
</comment>
<feature type="transmembrane region" description="Helical" evidence="2">
    <location>
        <begin position="229"/>
        <end position="249"/>
    </location>
</feature>
<dbReference type="Proteomes" id="UP000246145">
    <property type="component" value="Unassembled WGS sequence"/>
</dbReference>
<sequence length="250" mass="25610">MELLGQQLIGANRQTVWNALNDPDILAQCIPGCEEISRLSENQLQLRIMVKIGPVRSRFAGTLTLEDINAPASCTLVFEGTGAAGFAKGGSSVVLSEQGEQTRLEYAAKASVGGRLGQIGGRLIESSARKMADEFFSAFQSVLSGGADAGAQDSAEAGTLGGIDAAAVPGARSIGAPPSSGQAALADAGASAGGPAQKNGAATGRPASTPAPARHAPAAPMLAGWRPELYRAFWFCLGVFFTLLVGRWLP</sequence>
<keyword evidence="4" id="KW-1185">Reference proteome</keyword>
<keyword evidence="2" id="KW-0812">Transmembrane</keyword>
<evidence type="ECO:0000313" key="4">
    <source>
        <dbReference type="Proteomes" id="UP000246145"/>
    </source>
</evidence>
<dbReference type="InterPro" id="IPR010419">
    <property type="entry name" value="CO_DH_gsu"/>
</dbReference>
<dbReference type="RefSeq" id="WP_207775370.1">
    <property type="nucleotide sequence ID" value="NZ_JACCEX010000001.1"/>
</dbReference>
<dbReference type="AlphaFoldDB" id="A0A2U1CQQ9"/>
<proteinExistence type="predicted"/>
<gene>
    <name evidence="3" type="ORF">C7440_0600</name>
</gene>
<dbReference type="Pfam" id="PF06240">
    <property type="entry name" value="COXG"/>
    <property type="match status" value="1"/>
</dbReference>
<feature type="compositionally biased region" description="Low complexity" evidence="1">
    <location>
        <begin position="206"/>
        <end position="215"/>
    </location>
</feature>
<name>A0A2U1CQQ9_9BURK</name>
<dbReference type="CDD" id="cd05018">
    <property type="entry name" value="CoxG"/>
    <property type="match status" value="1"/>
</dbReference>
<evidence type="ECO:0000256" key="2">
    <source>
        <dbReference type="SAM" id="Phobius"/>
    </source>
</evidence>
<dbReference type="InterPro" id="IPR023393">
    <property type="entry name" value="START-like_dom_sf"/>
</dbReference>
<evidence type="ECO:0000256" key="1">
    <source>
        <dbReference type="SAM" id="MobiDB-lite"/>
    </source>
</evidence>
<dbReference type="EMBL" id="QEKO01000001">
    <property type="protein sequence ID" value="PVY68209.1"/>
    <property type="molecule type" value="Genomic_DNA"/>
</dbReference>
<feature type="region of interest" description="Disordered" evidence="1">
    <location>
        <begin position="175"/>
        <end position="215"/>
    </location>
</feature>
<dbReference type="PANTHER" id="PTHR38588">
    <property type="entry name" value="BLL0334 PROTEIN"/>
    <property type="match status" value="1"/>
</dbReference>
<evidence type="ECO:0008006" key="5">
    <source>
        <dbReference type="Google" id="ProtNLM"/>
    </source>
</evidence>